<dbReference type="AlphaFoldDB" id="A0A849SH14"/>
<sequence>MMRRLSPFVLLVLLTAAPAIARESANPRGRVVRDIVTGMTVSDAARRSAQGAPLASSATPASVTVSPVPLPAGAIVLDSTWYDLQDMGSLGARIVIGADGRVYVTYQKDYCELGGGCPPNLGSPQPYPNRAMGYAVRTAGLWDHRGKVQDPDLWGCCLTEKLGGHGSIALAPDGRVAISQHMNEEGCDLRGIFYLQDAVGATTYTGELTPIISPSYLFPQVVATTDGSFTVFGEVPKGGQYDEVNDFRISHLASPGATFGCPVGWQMGAWTAVAPPALFRDGKPAFPSMAAASDGRVGIAVGDFGGNLYLIESSDGTFAPATVRTRPITAYSDAQVTATDSTSTQFRPYIHCHLAYNDTTPNVVWSELQARRSGANVVYFDHRSRILHWDSQRGIEVVKQVAAGEADRYDDLDNGLNGPLSGFNTISVDWPQVGFSADGRETYVAWQRYADTQVDATADAGLPGIVTGIGFGDICISVARTGESWSAAQNLTNTPATDERFFSLAARNSNGRAQLVFQAPATDQAGVTVIGDRGATPGNLLRRIAYLEAPLTASVVGVPPAAVPSIATIRVSPNPTHGAVAFALPRAGGANDWLEVIGVDGRAVARLATGAASALRWDGRDASGHPVAAGIYFARLASDPSVRATRFTLLR</sequence>
<evidence type="ECO:0000313" key="3">
    <source>
        <dbReference type="Proteomes" id="UP000580839"/>
    </source>
</evidence>
<comment type="caution">
    <text evidence="2">The sequence shown here is derived from an EMBL/GenBank/DDBJ whole genome shotgun (WGS) entry which is preliminary data.</text>
</comment>
<accession>A0A849SH14</accession>
<dbReference type="Gene3D" id="2.60.40.4070">
    <property type="match status" value="1"/>
</dbReference>
<proteinExistence type="predicted"/>
<evidence type="ECO:0000256" key="1">
    <source>
        <dbReference type="SAM" id="SignalP"/>
    </source>
</evidence>
<evidence type="ECO:0008006" key="4">
    <source>
        <dbReference type="Google" id="ProtNLM"/>
    </source>
</evidence>
<reference evidence="2 3" key="1">
    <citation type="submission" date="2020-04" db="EMBL/GenBank/DDBJ databases">
        <title>Metagenomic profiling of ammonia- and methane-oxidizing microorganisms in a Dutch drinking water treatment plant.</title>
        <authorList>
            <person name="Poghosyan L."/>
            <person name="Leucker S."/>
        </authorList>
    </citation>
    <scope>NUCLEOTIDE SEQUENCE [LARGE SCALE GENOMIC DNA]</scope>
    <source>
        <strain evidence="2">S-RSF-IL-03</strain>
    </source>
</reference>
<name>A0A849SH14_UNCEI</name>
<feature type="signal peptide" evidence="1">
    <location>
        <begin position="1"/>
        <end position="21"/>
    </location>
</feature>
<organism evidence="2 3">
    <name type="scientific">Eiseniibacteriota bacterium</name>
    <dbReference type="NCBI Taxonomy" id="2212470"/>
    <lineage>
        <taxon>Bacteria</taxon>
        <taxon>Candidatus Eiseniibacteriota</taxon>
    </lineage>
</organism>
<protein>
    <recommendedName>
        <fullName evidence="4">FlgD Ig-like domain-containing protein</fullName>
    </recommendedName>
</protein>
<keyword evidence="1" id="KW-0732">Signal</keyword>
<feature type="chain" id="PRO_5033063812" description="FlgD Ig-like domain-containing protein" evidence="1">
    <location>
        <begin position="22"/>
        <end position="651"/>
    </location>
</feature>
<gene>
    <name evidence="2" type="ORF">HOP12_10955</name>
</gene>
<dbReference type="EMBL" id="JABFRW010000136">
    <property type="protein sequence ID" value="NOT34672.1"/>
    <property type="molecule type" value="Genomic_DNA"/>
</dbReference>
<dbReference type="Proteomes" id="UP000580839">
    <property type="component" value="Unassembled WGS sequence"/>
</dbReference>
<evidence type="ECO:0000313" key="2">
    <source>
        <dbReference type="EMBL" id="NOT34672.1"/>
    </source>
</evidence>